<reference evidence="1" key="1">
    <citation type="journal article" date="2020" name="Nature">
        <title>Giant virus diversity and host interactions through global metagenomics.</title>
        <authorList>
            <person name="Schulz F."/>
            <person name="Roux S."/>
            <person name="Paez-Espino D."/>
            <person name="Jungbluth S."/>
            <person name="Walsh D.A."/>
            <person name="Denef V.J."/>
            <person name="McMahon K.D."/>
            <person name="Konstantinidis K.T."/>
            <person name="Eloe-Fadrosh E.A."/>
            <person name="Kyrpides N.C."/>
            <person name="Woyke T."/>
        </authorList>
    </citation>
    <scope>NUCLEOTIDE SEQUENCE</scope>
    <source>
        <strain evidence="1">GVMAG-S-3300012919-55</strain>
    </source>
</reference>
<protein>
    <submittedName>
        <fullName evidence="1">Uncharacterized protein</fullName>
    </submittedName>
</protein>
<accession>A0A6C0KJ77</accession>
<sequence>MIYLRYVYLYFYIQFYFKLDKNHFEIKIKNMIYMKGLHDILYDK</sequence>
<evidence type="ECO:0000313" key="1">
    <source>
        <dbReference type="EMBL" id="QHU17689.1"/>
    </source>
</evidence>
<dbReference type="EMBL" id="MN740917">
    <property type="protein sequence ID" value="QHU17689.1"/>
    <property type="molecule type" value="Genomic_DNA"/>
</dbReference>
<proteinExistence type="predicted"/>
<organism evidence="1">
    <name type="scientific">viral metagenome</name>
    <dbReference type="NCBI Taxonomy" id="1070528"/>
    <lineage>
        <taxon>unclassified sequences</taxon>
        <taxon>metagenomes</taxon>
        <taxon>organismal metagenomes</taxon>
    </lineage>
</organism>
<name>A0A6C0KJ77_9ZZZZ</name>
<dbReference type="AlphaFoldDB" id="A0A6C0KJ77"/>